<evidence type="ECO:0000256" key="1">
    <source>
        <dbReference type="SAM" id="Phobius"/>
    </source>
</evidence>
<keyword evidence="3" id="KW-1185">Reference proteome</keyword>
<dbReference type="Proteomes" id="UP000219612">
    <property type="component" value="Unassembled WGS sequence"/>
</dbReference>
<keyword evidence="1" id="KW-0812">Transmembrane</keyword>
<gene>
    <name evidence="2" type="ORF">SAMN05421748_12247</name>
</gene>
<proteinExistence type="predicted"/>
<keyword evidence="1" id="KW-0472">Membrane</keyword>
<accession>A0A285JMD4</accession>
<feature type="transmembrane region" description="Helical" evidence="1">
    <location>
        <begin position="35"/>
        <end position="57"/>
    </location>
</feature>
<dbReference type="EMBL" id="OBDY01000022">
    <property type="protein sequence ID" value="SNY60967.1"/>
    <property type="molecule type" value="Genomic_DNA"/>
</dbReference>
<dbReference type="AlphaFoldDB" id="A0A285JMD4"/>
<evidence type="ECO:0008006" key="4">
    <source>
        <dbReference type="Google" id="ProtNLM"/>
    </source>
</evidence>
<dbReference type="InterPro" id="IPR021741">
    <property type="entry name" value="DUF3311"/>
</dbReference>
<reference evidence="2 3" key="1">
    <citation type="submission" date="2017-09" db="EMBL/GenBank/DDBJ databases">
        <authorList>
            <person name="Ehlers B."/>
            <person name="Leendertz F.H."/>
        </authorList>
    </citation>
    <scope>NUCLEOTIDE SEQUENCE [LARGE SCALE GENOMIC DNA]</scope>
    <source>
        <strain evidence="2 3">CGMCC 4.6857</strain>
    </source>
</reference>
<organism evidence="2 3">
    <name type="scientific">Paractinoplanes atraurantiacus</name>
    <dbReference type="NCBI Taxonomy" id="1036182"/>
    <lineage>
        <taxon>Bacteria</taxon>
        <taxon>Bacillati</taxon>
        <taxon>Actinomycetota</taxon>
        <taxon>Actinomycetes</taxon>
        <taxon>Micromonosporales</taxon>
        <taxon>Micromonosporaceae</taxon>
        <taxon>Paractinoplanes</taxon>
    </lineage>
</organism>
<dbReference type="RefSeq" id="WP_101536228.1">
    <property type="nucleotide sequence ID" value="NZ_OBDY01000022.1"/>
</dbReference>
<keyword evidence="1" id="KW-1133">Transmembrane helix</keyword>
<dbReference type="OrthoDB" id="123261at2"/>
<evidence type="ECO:0000313" key="3">
    <source>
        <dbReference type="Proteomes" id="UP000219612"/>
    </source>
</evidence>
<protein>
    <recommendedName>
        <fullName evidence="4">Solute:sodium symporter small subunit</fullName>
    </recommendedName>
</protein>
<evidence type="ECO:0000313" key="2">
    <source>
        <dbReference type="EMBL" id="SNY60967.1"/>
    </source>
</evidence>
<sequence>MPKPRALWLLAVPTAAPLMTPFVNRIEPAFLGVPFFYWYQFACAFLAIGVLTTVYLMTAEKR</sequence>
<dbReference type="Pfam" id="PF11755">
    <property type="entry name" value="DUF3311"/>
    <property type="match status" value="1"/>
</dbReference>
<name>A0A285JMD4_9ACTN</name>